<reference evidence="12" key="1">
    <citation type="submission" date="2016-10" db="EMBL/GenBank/DDBJ databases">
        <authorList>
            <person name="Varghese N."/>
            <person name="Submissions S."/>
        </authorList>
    </citation>
    <scope>NUCLEOTIDE SEQUENCE [LARGE SCALE GENOMIC DNA]</scope>
    <source>
        <strain evidence="12">CGMCC 1.10825</strain>
    </source>
</reference>
<keyword evidence="7" id="KW-0547">Nucleotide-binding</keyword>
<dbReference type="NCBIfam" id="TIGR00150">
    <property type="entry name" value="T6A_YjeE"/>
    <property type="match status" value="1"/>
</dbReference>
<dbReference type="GO" id="GO:0005524">
    <property type="term" value="F:ATP binding"/>
    <property type="evidence" value="ECO:0007669"/>
    <property type="project" value="UniProtKB-KW"/>
</dbReference>
<evidence type="ECO:0000256" key="4">
    <source>
        <dbReference type="ARBA" id="ARBA00022490"/>
    </source>
</evidence>
<accession>A0A1H6M8M5</accession>
<keyword evidence="4" id="KW-0963">Cytoplasm</keyword>
<keyword evidence="8" id="KW-0067">ATP-binding</keyword>
<keyword evidence="12" id="KW-1185">Reference proteome</keyword>
<evidence type="ECO:0000256" key="1">
    <source>
        <dbReference type="ARBA" id="ARBA00004496"/>
    </source>
</evidence>
<proteinExistence type="inferred from homology"/>
<keyword evidence="6" id="KW-0479">Metal-binding</keyword>
<keyword evidence="9" id="KW-0460">Magnesium</keyword>
<dbReference type="RefSeq" id="WP_091101628.1">
    <property type="nucleotide sequence ID" value="NZ_FNXE01000045.1"/>
</dbReference>
<evidence type="ECO:0000256" key="2">
    <source>
        <dbReference type="ARBA" id="ARBA00007599"/>
    </source>
</evidence>
<sequence length="134" mass="15565">MKIKYSIDDLDYVAQQLIDNSTFKTWLFNAPMGAGKTTLIKALAKNLGVNDLANSPTFSIVNEYLGKQGKIYHFDLYRLKNEEEAYDMGLDEYFYEDAWSFVEWPELATTILPENTHQITIEIIDEHARELNFE</sequence>
<dbReference type="OrthoDB" id="9815896at2"/>
<dbReference type="PANTHER" id="PTHR33540">
    <property type="entry name" value="TRNA THREONYLCARBAMOYLADENOSINE BIOSYNTHESIS PROTEIN TSAE"/>
    <property type="match status" value="1"/>
</dbReference>
<comment type="subcellular location">
    <subcellularLocation>
        <location evidence="1">Cytoplasm</location>
    </subcellularLocation>
</comment>
<dbReference type="Pfam" id="PF02367">
    <property type="entry name" value="TsaE"/>
    <property type="match status" value="1"/>
</dbReference>
<evidence type="ECO:0000256" key="10">
    <source>
        <dbReference type="ARBA" id="ARBA00032441"/>
    </source>
</evidence>
<organism evidence="11 12">
    <name type="scientific">Paenimyroides marinum</name>
    <dbReference type="NCBI Taxonomy" id="1159016"/>
    <lineage>
        <taxon>Bacteria</taxon>
        <taxon>Pseudomonadati</taxon>
        <taxon>Bacteroidota</taxon>
        <taxon>Flavobacteriia</taxon>
        <taxon>Flavobacteriales</taxon>
        <taxon>Flavobacteriaceae</taxon>
        <taxon>Paenimyroides</taxon>
    </lineage>
</organism>
<dbReference type="InterPro" id="IPR027417">
    <property type="entry name" value="P-loop_NTPase"/>
</dbReference>
<evidence type="ECO:0000256" key="9">
    <source>
        <dbReference type="ARBA" id="ARBA00022842"/>
    </source>
</evidence>
<evidence type="ECO:0000256" key="3">
    <source>
        <dbReference type="ARBA" id="ARBA00019010"/>
    </source>
</evidence>
<dbReference type="Gene3D" id="3.40.50.300">
    <property type="entry name" value="P-loop containing nucleotide triphosphate hydrolases"/>
    <property type="match status" value="1"/>
</dbReference>
<name>A0A1H6M8M5_9FLAO</name>
<protein>
    <recommendedName>
        <fullName evidence="3">tRNA threonylcarbamoyladenosine biosynthesis protein TsaE</fullName>
    </recommendedName>
    <alternativeName>
        <fullName evidence="10">t(6)A37 threonylcarbamoyladenosine biosynthesis protein TsaE</fullName>
    </alternativeName>
</protein>
<evidence type="ECO:0000256" key="5">
    <source>
        <dbReference type="ARBA" id="ARBA00022694"/>
    </source>
</evidence>
<comment type="similarity">
    <text evidence="2">Belongs to the TsaE family.</text>
</comment>
<dbReference type="STRING" id="1159016.SAMN02927937_02497"/>
<evidence type="ECO:0000313" key="12">
    <source>
        <dbReference type="Proteomes" id="UP000199634"/>
    </source>
</evidence>
<dbReference type="PANTHER" id="PTHR33540:SF2">
    <property type="entry name" value="TRNA THREONYLCARBAMOYLADENOSINE BIOSYNTHESIS PROTEIN TSAE"/>
    <property type="match status" value="1"/>
</dbReference>
<dbReference type="InterPro" id="IPR003442">
    <property type="entry name" value="T6A_TsaE"/>
</dbReference>
<keyword evidence="5" id="KW-0819">tRNA processing</keyword>
<gene>
    <name evidence="11" type="ORF">SAMN02927937_02497</name>
</gene>
<dbReference type="GO" id="GO:0002949">
    <property type="term" value="P:tRNA threonylcarbamoyladenosine modification"/>
    <property type="evidence" value="ECO:0007669"/>
    <property type="project" value="InterPro"/>
</dbReference>
<evidence type="ECO:0000313" key="11">
    <source>
        <dbReference type="EMBL" id="SEH97711.1"/>
    </source>
</evidence>
<evidence type="ECO:0000256" key="7">
    <source>
        <dbReference type="ARBA" id="ARBA00022741"/>
    </source>
</evidence>
<dbReference type="EMBL" id="FNXE01000045">
    <property type="protein sequence ID" value="SEH97711.1"/>
    <property type="molecule type" value="Genomic_DNA"/>
</dbReference>
<dbReference type="AlphaFoldDB" id="A0A1H6M8M5"/>
<dbReference type="Proteomes" id="UP000199634">
    <property type="component" value="Unassembled WGS sequence"/>
</dbReference>
<dbReference type="SUPFAM" id="SSF52540">
    <property type="entry name" value="P-loop containing nucleoside triphosphate hydrolases"/>
    <property type="match status" value="1"/>
</dbReference>
<dbReference type="GO" id="GO:0046872">
    <property type="term" value="F:metal ion binding"/>
    <property type="evidence" value="ECO:0007669"/>
    <property type="project" value="UniProtKB-KW"/>
</dbReference>
<evidence type="ECO:0000256" key="6">
    <source>
        <dbReference type="ARBA" id="ARBA00022723"/>
    </source>
</evidence>
<evidence type="ECO:0000256" key="8">
    <source>
        <dbReference type="ARBA" id="ARBA00022840"/>
    </source>
</evidence>
<dbReference type="GO" id="GO:0005737">
    <property type="term" value="C:cytoplasm"/>
    <property type="evidence" value="ECO:0007669"/>
    <property type="project" value="UniProtKB-SubCell"/>
</dbReference>